<keyword evidence="2" id="KW-1185">Reference proteome</keyword>
<accession>A0AAD3HJH3</accession>
<dbReference type="EMBL" id="BMAR01000006">
    <property type="protein sequence ID" value="GFR43624.1"/>
    <property type="molecule type" value="Genomic_DNA"/>
</dbReference>
<evidence type="ECO:0000313" key="2">
    <source>
        <dbReference type="Proteomes" id="UP001054857"/>
    </source>
</evidence>
<protein>
    <recommendedName>
        <fullName evidence="3">Plastid lipid-associated protein/fibrillin conserved domain-containing protein</fullName>
    </recommendedName>
</protein>
<comment type="caution">
    <text evidence="1">The sequence shown here is derived from an EMBL/GenBank/DDBJ whole genome shotgun (WGS) entry which is preliminary data.</text>
</comment>
<proteinExistence type="predicted"/>
<name>A0AAD3HJH3_9CHLO</name>
<evidence type="ECO:0008006" key="3">
    <source>
        <dbReference type="Google" id="ProtNLM"/>
    </source>
</evidence>
<organism evidence="1 2">
    <name type="scientific">Astrephomene gubernaculifera</name>
    <dbReference type="NCBI Taxonomy" id="47775"/>
    <lineage>
        <taxon>Eukaryota</taxon>
        <taxon>Viridiplantae</taxon>
        <taxon>Chlorophyta</taxon>
        <taxon>core chlorophytes</taxon>
        <taxon>Chlorophyceae</taxon>
        <taxon>CS clade</taxon>
        <taxon>Chlamydomonadales</taxon>
        <taxon>Astrephomenaceae</taxon>
        <taxon>Astrephomene</taxon>
    </lineage>
</organism>
<dbReference type="Proteomes" id="UP001054857">
    <property type="component" value="Unassembled WGS sequence"/>
</dbReference>
<sequence>MQTFAATVSHYKCACTMPVTKRCNARTRAQKCGRLRTVTVQSAAGVLLDRLLGAFGSRPDVAQRQRLRVASAQLLKLLCDAAPDLTRVNQLVDELAGAEGQPFVEESLGGGMWVVRFTRGKPLLWNLTYSTGRLVNSNNRASQEFDPSVRSATNVVELNGPGSYIAAYGSYEAVDDRALTPKTIRARIRSGRLVAGPLALPLPISGSGLFQVLYVDSQLRLFRSGAGALAVQVRADCLGPPAGGSR</sequence>
<gene>
    <name evidence="1" type="ORF">Agub_g4723</name>
</gene>
<dbReference type="AlphaFoldDB" id="A0AAD3HJH3"/>
<evidence type="ECO:0000313" key="1">
    <source>
        <dbReference type="EMBL" id="GFR43624.1"/>
    </source>
</evidence>
<reference evidence="1 2" key="1">
    <citation type="journal article" date="2021" name="Sci. Rep.">
        <title>Genome sequencing of the multicellular alga Astrephomene provides insights into convergent evolution of germ-soma differentiation.</title>
        <authorList>
            <person name="Yamashita S."/>
            <person name="Yamamoto K."/>
            <person name="Matsuzaki R."/>
            <person name="Suzuki S."/>
            <person name="Yamaguchi H."/>
            <person name="Hirooka S."/>
            <person name="Minakuchi Y."/>
            <person name="Miyagishima S."/>
            <person name="Kawachi M."/>
            <person name="Toyoda A."/>
            <person name="Nozaki H."/>
        </authorList>
    </citation>
    <scope>NUCLEOTIDE SEQUENCE [LARGE SCALE GENOMIC DNA]</scope>
    <source>
        <strain evidence="1 2">NIES-4017</strain>
    </source>
</reference>